<dbReference type="Proteomes" id="UP000015104">
    <property type="component" value="Unassembled WGS sequence"/>
</dbReference>
<feature type="transmembrane region" description="Helical" evidence="2">
    <location>
        <begin position="252"/>
        <end position="271"/>
    </location>
</feature>
<reference evidence="3" key="2">
    <citation type="submission" date="2015-06" db="UniProtKB">
        <authorList>
            <consortium name="EnsemblMetazoa"/>
        </authorList>
    </citation>
    <scope>IDENTIFICATION</scope>
</reference>
<feature type="region of interest" description="Disordered" evidence="1">
    <location>
        <begin position="150"/>
        <end position="204"/>
    </location>
</feature>
<reference evidence="4" key="1">
    <citation type="submission" date="2011-08" db="EMBL/GenBank/DDBJ databases">
        <authorList>
            <person name="Rombauts S."/>
        </authorList>
    </citation>
    <scope>NUCLEOTIDE SEQUENCE</scope>
    <source>
        <strain evidence="4">London</strain>
    </source>
</reference>
<feature type="transmembrane region" description="Helical" evidence="2">
    <location>
        <begin position="283"/>
        <end position="306"/>
    </location>
</feature>
<keyword evidence="4" id="KW-1185">Reference proteome</keyword>
<feature type="transmembrane region" description="Helical" evidence="2">
    <location>
        <begin position="218"/>
        <end position="240"/>
    </location>
</feature>
<feature type="transmembrane region" description="Helical" evidence="2">
    <location>
        <begin position="312"/>
        <end position="334"/>
    </location>
</feature>
<feature type="compositionally biased region" description="Gly residues" evidence="1">
    <location>
        <begin position="157"/>
        <end position="166"/>
    </location>
</feature>
<keyword evidence="2" id="KW-0812">Transmembrane</keyword>
<accession>T1JVQ2</accession>
<dbReference type="HOGENOM" id="CLU_781493_0_0_1"/>
<feature type="compositionally biased region" description="Low complexity" evidence="1">
    <location>
        <begin position="98"/>
        <end position="111"/>
    </location>
</feature>
<dbReference type="EMBL" id="CAEY01000796">
    <property type="status" value="NOT_ANNOTATED_CDS"/>
    <property type="molecule type" value="Genomic_DNA"/>
</dbReference>
<keyword evidence="2" id="KW-0472">Membrane</keyword>
<evidence type="ECO:0000256" key="2">
    <source>
        <dbReference type="SAM" id="Phobius"/>
    </source>
</evidence>
<proteinExistence type="predicted"/>
<dbReference type="KEGG" id="tut:107371606"/>
<evidence type="ECO:0000313" key="3">
    <source>
        <dbReference type="EnsemblMetazoa" id="tetur02g05410.1"/>
    </source>
</evidence>
<dbReference type="OMA" id="MYTRNNT"/>
<feature type="compositionally biased region" description="Low complexity" evidence="1">
    <location>
        <begin position="30"/>
        <end position="53"/>
    </location>
</feature>
<evidence type="ECO:0000256" key="1">
    <source>
        <dbReference type="SAM" id="MobiDB-lite"/>
    </source>
</evidence>
<keyword evidence="2" id="KW-1133">Transmembrane helix</keyword>
<sequence length="355" mass="38816">MSHIYHGRSPTSRTQFPIIVTKAKHILPPKRTSSTSSSSRRTGLSKSKSSRLSNIAIISQMNGHHNYHHHLKSNSSSPVDGKGPLNGSPTSEVYGSVNRNGSSASYGSSYRGSDKMYTRNKATYKTNLNEEINRMYIEEGLKSGLLEKTKIKKPDGTGNGINGVGGYSETDGASDGTGRSNGKLIKGKSSSSKSKSKSQSKGKKRTVKELQTFIMRRILLCTNIVSLLIGIASLVAAGILDPQPLHRIGTTGGQVSLASIYIIFVSLVGLYGSRLKNYRLLFIYAYTLLTGLVLRSFAALLSVYIYHNANRLIFSMLFAIIEVILIFMGLAVAIDLKEEHLRKLFQQSSTNTFKV</sequence>
<protein>
    <submittedName>
        <fullName evidence="3">Uncharacterized protein</fullName>
    </submittedName>
</protein>
<dbReference type="OrthoDB" id="10411248at2759"/>
<organism evidence="3 4">
    <name type="scientific">Tetranychus urticae</name>
    <name type="common">Two-spotted spider mite</name>
    <dbReference type="NCBI Taxonomy" id="32264"/>
    <lineage>
        <taxon>Eukaryota</taxon>
        <taxon>Metazoa</taxon>
        <taxon>Ecdysozoa</taxon>
        <taxon>Arthropoda</taxon>
        <taxon>Chelicerata</taxon>
        <taxon>Arachnida</taxon>
        <taxon>Acari</taxon>
        <taxon>Acariformes</taxon>
        <taxon>Trombidiformes</taxon>
        <taxon>Prostigmata</taxon>
        <taxon>Eleutherengona</taxon>
        <taxon>Raphignathae</taxon>
        <taxon>Tetranychoidea</taxon>
        <taxon>Tetranychidae</taxon>
        <taxon>Tetranychus</taxon>
    </lineage>
</organism>
<dbReference type="AlphaFoldDB" id="T1JVQ2"/>
<feature type="region of interest" description="Disordered" evidence="1">
    <location>
        <begin position="66"/>
        <end position="114"/>
    </location>
</feature>
<name>T1JVQ2_TETUR</name>
<evidence type="ECO:0000313" key="4">
    <source>
        <dbReference type="Proteomes" id="UP000015104"/>
    </source>
</evidence>
<gene>
    <name evidence="3" type="primary">107371606</name>
</gene>
<feature type="compositionally biased region" description="Basic residues" evidence="1">
    <location>
        <begin position="194"/>
        <end position="204"/>
    </location>
</feature>
<dbReference type="EnsemblMetazoa" id="tetur02g05410.1">
    <property type="protein sequence ID" value="tetur02g05410.1"/>
    <property type="gene ID" value="tetur02g05410"/>
</dbReference>
<feature type="region of interest" description="Disordered" evidence="1">
    <location>
        <begin position="22"/>
        <end position="53"/>
    </location>
</feature>